<sequence length="140" mass="16165">MNVKNKRILALLLDLAIIGFISSLVTSMIKFEWELGTYSLFNHRISFGLSLSVLFYLVYFILCDIFWNSMTIGKEVLKIKVVLQDGAPLELKSRIYRTLLKTISILFWPISGLVFLVNGYTLEDDFSKTKTVEKSYRLPQ</sequence>
<accession>A0ABR5DL41</accession>
<evidence type="ECO:0000256" key="3">
    <source>
        <dbReference type="ARBA" id="ARBA00022989"/>
    </source>
</evidence>
<dbReference type="PANTHER" id="PTHR38480:SF1">
    <property type="entry name" value="SLR0254 PROTEIN"/>
    <property type="match status" value="1"/>
</dbReference>
<dbReference type="PANTHER" id="PTHR38480">
    <property type="entry name" value="SLR0254 PROTEIN"/>
    <property type="match status" value="1"/>
</dbReference>
<evidence type="ECO:0000313" key="7">
    <source>
        <dbReference type="EMBL" id="KJJ39501.1"/>
    </source>
</evidence>
<evidence type="ECO:0000256" key="4">
    <source>
        <dbReference type="ARBA" id="ARBA00023136"/>
    </source>
</evidence>
<keyword evidence="2 5" id="KW-0812">Transmembrane</keyword>
<feature type="transmembrane region" description="Helical" evidence="5">
    <location>
        <begin position="7"/>
        <end position="25"/>
    </location>
</feature>
<proteinExistence type="predicted"/>
<dbReference type="InterPro" id="IPR010432">
    <property type="entry name" value="RDD"/>
</dbReference>
<organism evidence="7 8">
    <name type="scientific">Aequorivita vladivostokensis</name>
    <dbReference type="NCBI Taxonomy" id="171194"/>
    <lineage>
        <taxon>Bacteria</taxon>
        <taxon>Pseudomonadati</taxon>
        <taxon>Bacteroidota</taxon>
        <taxon>Flavobacteriia</taxon>
        <taxon>Flavobacteriales</taxon>
        <taxon>Flavobacteriaceae</taxon>
        <taxon>Aequorivita</taxon>
    </lineage>
</organism>
<name>A0ABR5DL41_9FLAO</name>
<keyword evidence="8" id="KW-1185">Reference proteome</keyword>
<keyword evidence="3 5" id="KW-1133">Transmembrane helix</keyword>
<dbReference type="Proteomes" id="UP000033497">
    <property type="component" value="Unassembled WGS sequence"/>
</dbReference>
<evidence type="ECO:0000256" key="1">
    <source>
        <dbReference type="ARBA" id="ARBA00004141"/>
    </source>
</evidence>
<protein>
    <recommendedName>
        <fullName evidence="6">RDD domain-containing protein</fullName>
    </recommendedName>
</protein>
<evidence type="ECO:0000256" key="5">
    <source>
        <dbReference type="SAM" id="Phobius"/>
    </source>
</evidence>
<dbReference type="Pfam" id="PF06271">
    <property type="entry name" value="RDD"/>
    <property type="match status" value="1"/>
</dbReference>
<comment type="caution">
    <text evidence="7">The sequence shown here is derived from an EMBL/GenBank/DDBJ whole genome shotgun (WGS) entry which is preliminary data.</text>
</comment>
<reference evidence="7 8" key="1">
    <citation type="submission" date="2014-10" db="EMBL/GenBank/DDBJ databases">
        <title>Genome sequencing of Vitellibacter vladivostokensis KMM 3516.</title>
        <authorList>
            <person name="Thevarajoo S."/>
            <person name="Selvaratnam C."/>
            <person name="Goh K.M."/>
            <person name="Chong C.S."/>
        </authorList>
    </citation>
    <scope>NUCLEOTIDE SEQUENCE [LARGE SCALE GENOMIC DNA]</scope>
    <source>
        <strain evidence="7 8">KMM 3516</strain>
    </source>
</reference>
<evidence type="ECO:0000259" key="6">
    <source>
        <dbReference type="Pfam" id="PF06271"/>
    </source>
</evidence>
<feature type="transmembrane region" description="Helical" evidence="5">
    <location>
        <begin position="45"/>
        <end position="67"/>
    </location>
</feature>
<feature type="transmembrane region" description="Helical" evidence="5">
    <location>
        <begin position="99"/>
        <end position="120"/>
    </location>
</feature>
<feature type="domain" description="RDD" evidence="6">
    <location>
        <begin position="6"/>
        <end position="119"/>
    </location>
</feature>
<gene>
    <name evidence="7" type="ORF">MB09_04540</name>
</gene>
<evidence type="ECO:0000313" key="8">
    <source>
        <dbReference type="Proteomes" id="UP000033497"/>
    </source>
</evidence>
<dbReference type="EMBL" id="JSVU01000002">
    <property type="protein sequence ID" value="KJJ39501.1"/>
    <property type="molecule type" value="Genomic_DNA"/>
</dbReference>
<evidence type="ECO:0000256" key="2">
    <source>
        <dbReference type="ARBA" id="ARBA00022692"/>
    </source>
</evidence>
<dbReference type="RefSeq" id="WP_045079677.1">
    <property type="nucleotide sequence ID" value="NZ_JSVU01000002.1"/>
</dbReference>
<keyword evidence="4 5" id="KW-0472">Membrane</keyword>
<comment type="subcellular location">
    <subcellularLocation>
        <location evidence="1">Membrane</location>
        <topology evidence="1">Multi-pass membrane protein</topology>
    </subcellularLocation>
</comment>